<evidence type="ECO:0000313" key="2">
    <source>
        <dbReference type="EMBL" id="KYN06288.1"/>
    </source>
</evidence>
<name>A0A151IMV4_9HYME</name>
<feature type="region of interest" description="Disordered" evidence="1">
    <location>
        <begin position="1"/>
        <end position="57"/>
    </location>
</feature>
<organism evidence="2 3">
    <name type="scientific">Cyphomyrmex costatus</name>
    <dbReference type="NCBI Taxonomy" id="456900"/>
    <lineage>
        <taxon>Eukaryota</taxon>
        <taxon>Metazoa</taxon>
        <taxon>Ecdysozoa</taxon>
        <taxon>Arthropoda</taxon>
        <taxon>Hexapoda</taxon>
        <taxon>Insecta</taxon>
        <taxon>Pterygota</taxon>
        <taxon>Neoptera</taxon>
        <taxon>Endopterygota</taxon>
        <taxon>Hymenoptera</taxon>
        <taxon>Apocrita</taxon>
        <taxon>Aculeata</taxon>
        <taxon>Formicoidea</taxon>
        <taxon>Formicidae</taxon>
        <taxon>Myrmicinae</taxon>
        <taxon>Cyphomyrmex</taxon>
    </lineage>
</organism>
<proteinExistence type="predicted"/>
<dbReference type="AlphaFoldDB" id="A0A151IMV4"/>
<accession>A0A151IMV4</accession>
<feature type="compositionally biased region" description="Basic residues" evidence="1">
    <location>
        <begin position="25"/>
        <end position="35"/>
    </location>
</feature>
<keyword evidence="3" id="KW-1185">Reference proteome</keyword>
<gene>
    <name evidence="2" type="ORF">ALC62_02780</name>
</gene>
<evidence type="ECO:0000256" key="1">
    <source>
        <dbReference type="SAM" id="MobiDB-lite"/>
    </source>
</evidence>
<protein>
    <submittedName>
        <fullName evidence="2">Uncharacterized protein</fullName>
    </submittedName>
</protein>
<feature type="compositionally biased region" description="Basic and acidic residues" evidence="1">
    <location>
        <begin position="91"/>
        <end position="125"/>
    </location>
</feature>
<dbReference type="EMBL" id="KQ977019">
    <property type="protein sequence ID" value="KYN06288.1"/>
    <property type="molecule type" value="Genomic_DNA"/>
</dbReference>
<evidence type="ECO:0000313" key="3">
    <source>
        <dbReference type="Proteomes" id="UP000078542"/>
    </source>
</evidence>
<sequence>MRKKRVDTREEHREQEERTSGCAGTKRRGRKKRRERSQAASEKKEKKRRTTVQIAASFDAHGSRHTYVAGEVIGSFSLSVSPSPSRAGIFKVDKSGRSETRGRGGGERTVKVLSRGEDVDGDRYESWSPRDSTYEEVYGLSTGSAAGGS</sequence>
<reference evidence="2 3" key="1">
    <citation type="submission" date="2016-03" db="EMBL/GenBank/DDBJ databases">
        <title>Cyphomyrmex costatus WGS genome.</title>
        <authorList>
            <person name="Nygaard S."/>
            <person name="Hu H."/>
            <person name="Boomsma J."/>
            <person name="Zhang G."/>
        </authorList>
    </citation>
    <scope>NUCLEOTIDE SEQUENCE [LARGE SCALE GENOMIC DNA]</scope>
    <source>
        <strain evidence="2">MS0001</strain>
        <tissue evidence="2">Whole body</tissue>
    </source>
</reference>
<feature type="region of interest" description="Disordered" evidence="1">
    <location>
        <begin position="77"/>
        <end position="149"/>
    </location>
</feature>
<dbReference type="Proteomes" id="UP000078542">
    <property type="component" value="Unassembled WGS sequence"/>
</dbReference>
<feature type="compositionally biased region" description="Basic and acidic residues" evidence="1">
    <location>
        <begin position="7"/>
        <end position="19"/>
    </location>
</feature>